<keyword evidence="2" id="KW-0479">Metal-binding</keyword>
<sequence>MLLSGVWGWFIPKSHSHLTTQGAMARSAPGSDVGHGDAALAVSGGTAAQGEPVDDRQERAAAPEAMQCDSTSTYAPYLSDEGVEEEELLLLCLLLVAVVVALSQIDGRSIRRPAGKVIVVRSDFFSRLKANSSLKAYRRTVCCSPESFDKLQALLGPLYYRTGYPVKTRSGDGIGGAANQLGMSRTPALRYIQKLEELLYGMMNDVVYFPGPTADAEWDDMVDGFAARGGDFRDVAYNYHLSSTRIFVECVFGKLKARFKVIHGVAYQRSHTANVRMICVAVFLHNPLVDIGDKEEFDYTLNDDEREQARVVMNQYNQYWDKTQAEDELAERKRDSYASYFYGYDAEE</sequence>
<reference evidence="5" key="1">
    <citation type="submission" date="2023-04" db="EMBL/GenBank/DDBJ databases">
        <title>Phytophthora fragariaefolia NBRC 109709.</title>
        <authorList>
            <person name="Ichikawa N."/>
            <person name="Sato H."/>
            <person name="Tonouchi N."/>
        </authorList>
    </citation>
    <scope>NUCLEOTIDE SEQUENCE</scope>
    <source>
        <strain evidence="5">NBRC 109709</strain>
    </source>
</reference>
<dbReference type="AlphaFoldDB" id="A0A9W6Y3A0"/>
<comment type="cofactor">
    <cofactor evidence="1">
        <name>a divalent metal cation</name>
        <dbReference type="ChEBI" id="CHEBI:60240"/>
    </cofactor>
</comment>
<evidence type="ECO:0000256" key="3">
    <source>
        <dbReference type="SAM" id="MobiDB-lite"/>
    </source>
</evidence>
<evidence type="ECO:0000259" key="4">
    <source>
        <dbReference type="Pfam" id="PF13359"/>
    </source>
</evidence>
<dbReference type="Pfam" id="PF13359">
    <property type="entry name" value="DDE_Tnp_4"/>
    <property type="match status" value="1"/>
</dbReference>
<evidence type="ECO:0000256" key="1">
    <source>
        <dbReference type="ARBA" id="ARBA00001968"/>
    </source>
</evidence>
<accession>A0A9W6Y3A0</accession>
<feature type="domain" description="DDE Tnp4" evidence="4">
    <location>
        <begin position="233"/>
        <end position="286"/>
    </location>
</feature>
<feature type="region of interest" description="Disordered" evidence="3">
    <location>
        <begin position="45"/>
        <end position="64"/>
    </location>
</feature>
<protein>
    <submittedName>
        <fullName evidence="5">Unnamed protein product</fullName>
    </submittedName>
</protein>
<dbReference type="InterPro" id="IPR027806">
    <property type="entry name" value="HARBI1_dom"/>
</dbReference>
<gene>
    <name evidence="5" type="ORF">Pfra01_002097200</name>
</gene>
<keyword evidence="6" id="KW-1185">Reference proteome</keyword>
<dbReference type="GO" id="GO:0046872">
    <property type="term" value="F:metal ion binding"/>
    <property type="evidence" value="ECO:0007669"/>
    <property type="project" value="UniProtKB-KW"/>
</dbReference>
<organism evidence="5 6">
    <name type="scientific">Phytophthora fragariaefolia</name>
    <dbReference type="NCBI Taxonomy" id="1490495"/>
    <lineage>
        <taxon>Eukaryota</taxon>
        <taxon>Sar</taxon>
        <taxon>Stramenopiles</taxon>
        <taxon>Oomycota</taxon>
        <taxon>Peronosporomycetes</taxon>
        <taxon>Peronosporales</taxon>
        <taxon>Peronosporaceae</taxon>
        <taxon>Phytophthora</taxon>
    </lineage>
</organism>
<dbReference type="OrthoDB" id="2668416at2759"/>
<evidence type="ECO:0000313" key="6">
    <source>
        <dbReference type="Proteomes" id="UP001165121"/>
    </source>
</evidence>
<comment type="caution">
    <text evidence="5">The sequence shown here is derived from an EMBL/GenBank/DDBJ whole genome shotgun (WGS) entry which is preliminary data.</text>
</comment>
<proteinExistence type="predicted"/>
<name>A0A9W6Y3A0_9STRA</name>
<dbReference type="EMBL" id="BSXT01002932">
    <property type="protein sequence ID" value="GMF51684.1"/>
    <property type="molecule type" value="Genomic_DNA"/>
</dbReference>
<dbReference type="Proteomes" id="UP001165121">
    <property type="component" value="Unassembled WGS sequence"/>
</dbReference>
<evidence type="ECO:0000256" key="2">
    <source>
        <dbReference type="ARBA" id="ARBA00022723"/>
    </source>
</evidence>
<evidence type="ECO:0000313" key="5">
    <source>
        <dbReference type="EMBL" id="GMF51684.1"/>
    </source>
</evidence>